<dbReference type="GO" id="GO:0004019">
    <property type="term" value="F:adenylosuccinate synthase activity"/>
    <property type="evidence" value="ECO:0007669"/>
    <property type="project" value="UniProtKB-EC"/>
</dbReference>
<evidence type="ECO:0000313" key="7">
    <source>
        <dbReference type="EMBL" id="MQY05028.1"/>
    </source>
</evidence>
<dbReference type="Pfam" id="PF00709">
    <property type="entry name" value="Adenylsucc_synt"/>
    <property type="match status" value="2"/>
</dbReference>
<dbReference type="GO" id="GO:0046040">
    <property type="term" value="P:IMP metabolic process"/>
    <property type="evidence" value="ECO:0007669"/>
    <property type="project" value="TreeGrafter"/>
</dbReference>
<name>A0A7K0BV09_9ACTN</name>
<dbReference type="PANTHER" id="PTHR11846">
    <property type="entry name" value="ADENYLOSUCCINATE SYNTHETASE"/>
    <property type="match status" value="1"/>
</dbReference>
<gene>
    <name evidence="7" type="primary">purA_2</name>
    <name evidence="7" type="ORF">ACRB68_30910</name>
</gene>
<dbReference type="GO" id="GO:0046872">
    <property type="term" value="F:metal ion binding"/>
    <property type="evidence" value="ECO:0007669"/>
    <property type="project" value="UniProtKB-KW"/>
</dbReference>
<sequence length="356" mass="37544">MPATVVLDAGLGDSGKGKIAAFLALSRGVRHVVDGGTGPSAGHVLPLPDGPAHTVSQVPVGFAVPDARLYIGPGTLVSERVLRAELAGLAAHDAASRLLVDRRCGLIPDDAHAREREQGLHDLGLSWEAGTTAARVDYLWRRARLYGELVDPPCPSGDVVAALNAVAVDEDVLVLGAHGADYSLYTGSHYPITTSDNCSAAATLSRTGLAWRYLREVVAVVNMTPTVTSPVPLAHELTLTEIRRRGLESHGAVSGVRRRVAARPDLDMLRRFVRTERPSSLALGRADLYDPDCAGARDTAGLTAGIRSWIDQAEDDLGVPVSLVSTGPAVGDIVRLGEPVLAPEPPASHRRPEGRP</sequence>
<organism evidence="7 8">
    <name type="scientific">Actinomadura macrotermitis</name>
    <dbReference type="NCBI Taxonomy" id="2585200"/>
    <lineage>
        <taxon>Bacteria</taxon>
        <taxon>Bacillati</taxon>
        <taxon>Actinomycetota</taxon>
        <taxon>Actinomycetes</taxon>
        <taxon>Streptosporangiales</taxon>
        <taxon>Thermomonosporaceae</taxon>
        <taxon>Actinomadura</taxon>
    </lineage>
</organism>
<keyword evidence="4" id="KW-0658">Purine biosynthesis</keyword>
<protein>
    <submittedName>
        <fullName evidence="7">Adenylosuccinate synthetase</fullName>
        <ecNumber evidence="7">6.3.4.4</ecNumber>
    </submittedName>
</protein>
<dbReference type="GO" id="GO:0000166">
    <property type="term" value="F:nucleotide binding"/>
    <property type="evidence" value="ECO:0007669"/>
    <property type="project" value="UniProtKB-KW"/>
</dbReference>
<evidence type="ECO:0000256" key="2">
    <source>
        <dbReference type="ARBA" id="ARBA00022723"/>
    </source>
</evidence>
<dbReference type="EMBL" id="WEGH01000002">
    <property type="protein sequence ID" value="MQY05028.1"/>
    <property type="molecule type" value="Genomic_DNA"/>
</dbReference>
<evidence type="ECO:0000313" key="8">
    <source>
        <dbReference type="Proteomes" id="UP000487268"/>
    </source>
</evidence>
<dbReference type="PANTHER" id="PTHR11846:SF0">
    <property type="entry name" value="ADENYLOSUCCINATE SYNTHETASE"/>
    <property type="match status" value="1"/>
</dbReference>
<keyword evidence="3" id="KW-0547">Nucleotide-binding</keyword>
<dbReference type="RefSeq" id="WP_194293322.1">
    <property type="nucleotide sequence ID" value="NZ_WEGH01000002.1"/>
</dbReference>
<evidence type="ECO:0000256" key="6">
    <source>
        <dbReference type="SAM" id="MobiDB-lite"/>
    </source>
</evidence>
<dbReference type="SUPFAM" id="SSF52540">
    <property type="entry name" value="P-loop containing nucleoside triphosphate hydrolases"/>
    <property type="match status" value="1"/>
</dbReference>
<accession>A0A7K0BV09</accession>
<dbReference type="Proteomes" id="UP000487268">
    <property type="component" value="Unassembled WGS sequence"/>
</dbReference>
<keyword evidence="1 7" id="KW-0436">Ligase</keyword>
<reference evidence="7 8" key="1">
    <citation type="submission" date="2019-10" db="EMBL/GenBank/DDBJ databases">
        <title>Actinomadura rubteroloni sp. nov. and Actinomadura macrotermitis sp. nov., isolated from the gut of fungus growing-termite Macrotermes natalensis.</title>
        <authorList>
            <person name="Benndorf R."/>
            <person name="Martin K."/>
            <person name="Kuefner M."/>
            <person name="De Beer W."/>
            <person name="Kaster A.-K."/>
            <person name="Vollmers J."/>
            <person name="Poulsen M."/>
            <person name="Beemelmanns C."/>
        </authorList>
    </citation>
    <scope>NUCLEOTIDE SEQUENCE [LARGE SCALE GENOMIC DNA]</scope>
    <source>
        <strain evidence="7 8">RB68</strain>
    </source>
</reference>
<dbReference type="GO" id="GO:0044208">
    <property type="term" value="P:'de novo' AMP biosynthetic process"/>
    <property type="evidence" value="ECO:0007669"/>
    <property type="project" value="TreeGrafter"/>
</dbReference>
<dbReference type="InterPro" id="IPR001114">
    <property type="entry name" value="Adenylosuccinate_synthetase"/>
</dbReference>
<dbReference type="GO" id="GO:0005737">
    <property type="term" value="C:cytoplasm"/>
    <property type="evidence" value="ECO:0007669"/>
    <property type="project" value="TreeGrafter"/>
</dbReference>
<dbReference type="Gene3D" id="3.40.440.10">
    <property type="entry name" value="Adenylosuccinate Synthetase, subunit A, domain 1"/>
    <property type="match status" value="1"/>
</dbReference>
<evidence type="ECO:0000256" key="3">
    <source>
        <dbReference type="ARBA" id="ARBA00022741"/>
    </source>
</evidence>
<dbReference type="EC" id="6.3.4.4" evidence="7"/>
<dbReference type="AlphaFoldDB" id="A0A7K0BV09"/>
<dbReference type="SMART" id="SM00788">
    <property type="entry name" value="Adenylsucc_synt"/>
    <property type="match status" value="1"/>
</dbReference>
<dbReference type="InterPro" id="IPR027417">
    <property type="entry name" value="P-loop_NTPase"/>
</dbReference>
<comment type="caution">
    <text evidence="7">The sequence shown here is derived from an EMBL/GenBank/DDBJ whole genome shotgun (WGS) entry which is preliminary data.</text>
</comment>
<keyword evidence="8" id="KW-1185">Reference proteome</keyword>
<dbReference type="InterPro" id="IPR042109">
    <property type="entry name" value="Adenylosuccinate_synth_dom1"/>
</dbReference>
<evidence type="ECO:0000256" key="4">
    <source>
        <dbReference type="ARBA" id="ARBA00022755"/>
    </source>
</evidence>
<evidence type="ECO:0000256" key="5">
    <source>
        <dbReference type="ARBA" id="ARBA00022842"/>
    </source>
</evidence>
<feature type="region of interest" description="Disordered" evidence="6">
    <location>
        <begin position="337"/>
        <end position="356"/>
    </location>
</feature>
<proteinExistence type="predicted"/>
<keyword evidence="5" id="KW-0460">Magnesium</keyword>
<keyword evidence="2" id="KW-0479">Metal-binding</keyword>
<evidence type="ECO:0000256" key="1">
    <source>
        <dbReference type="ARBA" id="ARBA00022598"/>
    </source>
</evidence>